<dbReference type="InterPro" id="IPR002410">
    <property type="entry name" value="Peptidase_S33"/>
</dbReference>
<dbReference type="STRING" id="471514.AN477_08255"/>
<dbReference type="EC" id="3.4.11.5" evidence="4"/>
<reference evidence="11 12" key="1">
    <citation type="submission" date="2015-09" db="EMBL/GenBank/DDBJ databases">
        <title>Draft genome sequence of Alicyclobacillus ferrooxydans DSM 22381.</title>
        <authorList>
            <person name="Hemp J."/>
        </authorList>
    </citation>
    <scope>NUCLEOTIDE SEQUENCE [LARGE SCALE GENOMIC DNA]</scope>
    <source>
        <strain evidence="11 12">TC-34</strain>
    </source>
</reference>
<dbReference type="InterPro" id="IPR000073">
    <property type="entry name" value="AB_hydrolase_1"/>
</dbReference>
<keyword evidence="5" id="KW-0031">Aminopeptidase</keyword>
<evidence type="ECO:0000256" key="4">
    <source>
        <dbReference type="ARBA" id="ARBA00012568"/>
    </source>
</evidence>
<evidence type="ECO:0000256" key="5">
    <source>
        <dbReference type="ARBA" id="ARBA00022438"/>
    </source>
</evidence>
<organism evidence="11 12">
    <name type="scientific">Alicyclobacillus ferrooxydans</name>
    <dbReference type="NCBI Taxonomy" id="471514"/>
    <lineage>
        <taxon>Bacteria</taxon>
        <taxon>Bacillati</taxon>
        <taxon>Bacillota</taxon>
        <taxon>Bacilli</taxon>
        <taxon>Bacillales</taxon>
        <taxon>Alicyclobacillaceae</taxon>
        <taxon>Alicyclobacillus</taxon>
    </lineage>
</organism>
<evidence type="ECO:0000313" key="12">
    <source>
        <dbReference type="Proteomes" id="UP000050482"/>
    </source>
</evidence>
<dbReference type="InterPro" id="IPR029058">
    <property type="entry name" value="AB_hydrolase_fold"/>
</dbReference>
<evidence type="ECO:0000256" key="2">
    <source>
        <dbReference type="ARBA" id="ARBA00004496"/>
    </source>
</evidence>
<dbReference type="Gene3D" id="3.40.50.1820">
    <property type="entry name" value="alpha/beta hydrolase"/>
    <property type="match status" value="1"/>
</dbReference>
<proteinExistence type="inferred from homology"/>
<dbReference type="SUPFAM" id="SSF53474">
    <property type="entry name" value="alpha/beta-Hydrolases"/>
    <property type="match status" value="1"/>
</dbReference>
<dbReference type="Pfam" id="PF00561">
    <property type="entry name" value="Abhydrolase_1"/>
    <property type="match status" value="1"/>
</dbReference>
<keyword evidence="8" id="KW-0378">Hydrolase</keyword>
<dbReference type="InterPro" id="IPR005944">
    <property type="entry name" value="Pro_iminopeptidase"/>
</dbReference>
<comment type="caution">
    <text evidence="11">The sequence shown here is derived from an EMBL/GenBank/DDBJ whole genome shotgun (WGS) entry which is preliminary data.</text>
</comment>
<dbReference type="GO" id="GO:0004177">
    <property type="term" value="F:aminopeptidase activity"/>
    <property type="evidence" value="ECO:0007669"/>
    <property type="project" value="UniProtKB-KW"/>
</dbReference>
<name>A0A0P9CF97_9BACL</name>
<keyword evidence="6" id="KW-0963">Cytoplasm</keyword>
<dbReference type="GO" id="GO:0006508">
    <property type="term" value="P:proteolysis"/>
    <property type="evidence" value="ECO:0007669"/>
    <property type="project" value="UniProtKB-KW"/>
</dbReference>
<dbReference type="EMBL" id="LJCO01000038">
    <property type="protein sequence ID" value="KPV44276.1"/>
    <property type="molecule type" value="Genomic_DNA"/>
</dbReference>
<dbReference type="AlphaFoldDB" id="A0A0P9CF97"/>
<accession>A0A0P9CF97</accession>
<evidence type="ECO:0000256" key="9">
    <source>
        <dbReference type="ARBA" id="ARBA00029605"/>
    </source>
</evidence>
<dbReference type="GO" id="GO:0005737">
    <property type="term" value="C:cytoplasm"/>
    <property type="evidence" value="ECO:0007669"/>
    <property type="project" value="UniProtKB-SubCell"/>
</dbReference>
<comment type="subcellular location">
    <subcellularLocation>
        <location evidence="2">Cytoplasm</location>
    </subcellularLocation>
</comment>
<evidence type="ECO:0000256" key="7">
    <source>
        <dbReference type="ARBA" id="ARBA00022670"/>
    </source>
</evidence>
<dbReference type="PRINTS" id="PR00793">
    <property type="entry name" value="PROAMNOPTASE"/>
</dbReference>
<evidence type="ECO:0000313" key="11">
    <source>
        <dbReference type="EMBL" id="KPV44276.1"/>
    </source>
</evidence>
<dbReference type="Proteomes" id="UP000050482">
    <property type="component" value="Unassembled WGS sequence"/>
</dbReference>
<evidence type="ECO:0000256" key="1">
    <source>
        <dbReference type="ARBA" id="ARBA00001585"/>
    </source>
</evidence>
<dbReference type="OrthoDB" id="9775557at2"/>
<dbReference type="RefSeq" id="WP_054968694.1">
    <property type="nucleotide sequence ID" value="NZ_LJCO01000038.1"/>
</dbReference>
<protein>
    <recommendedName>
        <fullName evidence="4">prolyl aminopeptidase</fullName>
        <ecNumber evidence="4">3.4.11.5</ecNumber>
    </recommendedName>
    <alternativeName>
        <fullName evidence="9">Prolyl aminopeptidase</fullName>
    </alternativeName>
</protein>
<keyword evidence="7" id="KW-0645">Protease</keyword>
<gene>
    <name evidence="11" type="ORF">AN477_08255</name>
</gene>
<evidence type="ECO:0000259" key="10">
    <source>
        <dbReference type="Pfam" id="PF00561"/>
    </source>
</evidence>
<keyword evidence="12" id="KW-1185">Reference proteome</keyword>
<evidence type="ECO:0000256" key="8">
    <source>
        <dbReference type="ARBA" id="ARBA00022801"/>
    </source>
</evidence>
<dbReference type="PANTHER" id="PTHR43722">
    <property type="entry name" value="PROLINE IMINOPEPTIDASE"/>
    <property type="match status" value="1"/>
</dbReference>
<evidence type="ECO:0000256" key="3">
    <source>
        <dbReference type="ARBA" id="ARBA00010088"/>
    </source>
</evidence>
<sequence>MTDLFVEDIGDQSAPPLLYLHGGPGTGAYDFVLYQREWLRDHVRLIAIDQRGVLRSPEIAENEEFGLQRLIEDIEGVRKSLGITKWSVLGHSFGGYLGVAYANAYPSSIVKLIFENATFDLGLSARSLLQGAALEYARMQNGDMVVKCLHAAYCSAETPTSELWAHFTDLTNGLRENRNFLYVHGLNPDFFEQMAAESPLPNEAWSKAGTHQRKLFEEGKVFRSLLSSIPSHPTLLLKGKFDYVMGLDQVHAYMSSNSATELVMFENSAHFSHAEEASSFARVVSDYLKADI</sequence>
<dbReference type="PATRIC" id="fig|471514.4.peg.1953"/>
<feature type="domain" description="AB hydrolase-1" evidence="10">
    <location>
        <begin position="15"/>
        <end position="276"/>
    </location>
</feature>
<comment type="catalytic activity">
    <reaction evidence="1">
        <text>Release of N-terminal proline from a peptide.</text>
        <dbReference type="EC" id="3.4.11.5"/>
    </reaction>
</comment>
<comment type="similarity">
    <text evidence="3">Belongs to the peptidase S33 family.</text>
</comment>
<evidence type="ECO:0000256" key="6">
    <source>
        <dbReference type="ARBA" id="ARBA00022490"/>
    </source>
</evidence>
<dbReference type="PANTHER" id="PTHR43722:SF1">
    <property type="entry name" value="PROLINE IMINOPEPTIDASE"/>
    <property type="match status" value="1"/>
</dbReference>